<keyword evidence="2" id="KW-1185">Reference proteome</keyword>
<evidence type="ECO:0000313" key="1">
    <source>
        <dbReference type="EMBL" id="KAJ4438231.1"/>
    </source>
</evidence>
<proteinExistence type="predicted"/>
<reference evidence="1 2" key="1">
    <citation type="journal article" date="2022" name="Allergy">
        <title>Genome assembly and annotation of Periplaneta americana reveal a comprehensive cockroach allergen profile.</title>
        <authorList>
            <person name="Wang L."/>
            <person name="Xiong Q."/>
            <person name="Saelim N."/>
            <person name="Wang L."/>
            <person name="Nong W."/>
            <person name="Wan A.T."/>
            <person name="Shi M."/>
            <person name="Liu X."/>
            <person name="Cao Q."/>
            <person name="Hui J.H.L."/>
            <person name="Sookrung N."/>
            <person name="Leung T.F."/>
            <person name="Tungtrongchitr A."/>
            <person name="Tsui S.K.W."/>
        </authorList>
    </citation>
    <scope>NUCLEOTIDE SEQUENCE [LARGE SCALE GENOMIC DNA]</scope>
    <source>
        <strain evidence="1">PWHHKU_190912</strain>
    </source>
</reference>
<protein>
    <submittedName>
        <fullName evidence="1">Uncharacterized protein</fullName>
    </submittedName>
</protein>
<sequence>MVWKQIKWFTRKESPQNSIIHRHPKLQEDFLNMIAPDEVQNKNRLPHFIYDEVADNLTTDITAEEIKIVPTNFAKKKVTGHTEWNLLRNREKFAFDKYYTILAKAYTHILKQNAIPN</sequence>
<dbReference type="EMBL" id="JAJSOF020000019">
    <property type="protein sequence ID" value="KAJ4438231.1"/>
    <property type="molecule type" value="Genomic_DNA"/>
</dbReference>
<dbReference type="Proteomes" id="UP001148838">
    <property type="component" value="Unassembled WGS sequence"/>
</dbReference>
<accession>A0ABQ8SWT3</accession>
<name>A0ABQ8SWT3_PERAM</name>
<comment type="caution">
    <text evidence="1">The sequence shown here is derived from an EMBL/GenBank/DDBJ whole genome shotgun (WGS) entry which is preliminary data.</text>
</comment>
<gene>
    <name evidence="1" type="ORF">ANN_14170</name>
</gene>
<organism evidence="1 2">
    <name type="scientific">Periplaneta americana</name>
    <name type="common">American cockroach</name>
    <name type="synonym">Blatta americana</name>
    <dbReference type="NCBI Taxonomy" id="6978"/>
    <lineage>
        <taxon>Eukaryota</taxon>
        <taxon>Metazoa</taxon>
        <taxon>Ecdysozoa</taxon>
        <taxon>Arthropoda</taxon>
        <taxon>Hexapoda</taxon>
        <taxon>Insecta</taxon>
        <taxon>Pterygota</taxon>
        <taxon>Neoptera</taxon>
        <taxon>Polyneoptera</taxon>
        <taxon>Dictyoptera</taxon>
        <taxon>Blattodea</taxon>
        <taxon>Blattoidea</taxon>
        <taxon>Blattidae</taxon>
        <taxon>Blattinae</taxon>
        <taxon>Periplaneta</taxon>
    </lineage>
</organism>
<evidence type="ECO:0000313" key="2">
    <source>
        <dbReference type="Proteomes" id="UP001148838"/>
    </source>
</evidence>